<reference evidence="3" key="1">
    <citation type="submission" date="2023-07" db="EMBL/GenBank/DDBJ databases">
        <title>Yangia mangrovi SAOS 153D genome.</title>
        <authorList>
            <person name="Verma A."/>
            <person name="Pal Y."/>
            <person name="Sundharam S."/>
            <person name="Bisht B."/>
            <person name="Srinivasan K."/>
        </authorList>
    </citation>
    <scope>NUCLEOTIDE SEQUENCE [LARGE SCALE GENOMIC DNA]</scope>
    <source>
        <strain evidence="3">SAOS 153D</strain>
    </source>
</reference>
<dbReference type="EMBL" id="NTHN02000036">
    <property type="protein sequence ID" value="MCT4372027.1"/>
    <property type="molecule type" value="Genomic_DNA"/>
</dbReference>
<dbReference type="InterPro" id="IPR035985">
    <property type="entry name" value="Ubiquitin-activating_enz"/>
</dbReference>
<name>A0ABT2KRN4_9RHOB</name>
<comment type="caution">
    <text evidence="2">The sequence shown here is derived from an EMBL/GenBank/DDBJ whole genome shotgun (WGS) entry which is preliminary data.</text>
</comment>
<evidence type="ECO:0000313" key="3">
    <source>
        <dbReference type="Proteomes" id="UP000217448"/>
    </source>
</evidence>
<keyword evidence="2" id="KW-0548">Nucleotidyltransferase</keyword>
<evidence type="ECO:0000313" key="2">
    <source>
        <dbReference type="EMBL" id="MCT4372027.1"/>
    </source>
</evidence>
<accession>A0ABT2KRN4</accession>
<dbReference type="Gene3D" id="3.40.50.720">
    <property type="entry name" value="NAD(P)-binding Rossmann-like Domain"/>
    <property type="match status" value="1"/>
</dbReference>
<sequence>MLADKSVGIVGCGSVGSKVAASLCRTGVGKFLLIDEDIFFPRQCSAQRVGPERHGRA</sequence>
<dbReference type="Proteomes" id="UP000217448">
    <property type="component" value="Unassembled WGS sequence"/>
</dbReference>
<dbReference type="Pfam" id="PF00899">
    <property type="entry name" value="ThiF"/>
    <property type="match status" value="1"/>
</dbReference>
<dbReference type="InterPro" id="IPR000594">
    <property type="entry name" value="ThiF_NAD_FAD-bd"/>
</dbReference>
<feature type="domain" description="THIF-type NAD/FAD binding fold" evidence="1">
    <location>
        <begin position="2"/>
        <end position="38"/>
    </location>
</feature>
<organism evidence="2 3">
    <name type="scientific">Alloyangia mangrovi</name>
    <dbReference type="NCBI Taxonomy" id="1779329"/>
    <lineage>
        <taxon>Bacteria</taxon>
        <taxon>Pseudomonadati</taxon>
        <taxon>Pseudomonadota</taxon>
        <taxon>Alphaproteobacteria</taxon>
        <taxon>Rhodobacterales</taxon>
        <taxon>Roseobacteraceae</taxon>
        <taxon>Alloyangia</taxon>
    </lineage>
</organism>
<dbReference type="RefSeq" id="WP_260349802.1">
    <property type="nucleotide sequence ID" value="NZ_NTHN02000036.1"/>
</dbReference>
<protein>
    <submittedName>
        <fullName evidence="2">ThiF family adenylyltransferase</fullName>
    </submittedName>
</protein>
<evidence type="ECO:0000259" key="1">
    <source>
        <dbReference type="Pfam" id="PF00899"/>
    </source>
</evidence>
<proteinExistence type="predicted"/>
<keyword evidence="2" id="KW-0808">Transferase</keyword>
<keyword evidence="3" id="KW-1185">Reference proteome</keyword>
<gene>
    <name evidence="2" type="ORF">CLG85_017555</name>
</gene>
<dbReference type="SUPFAM" id="SSF69572">
    <property type="entry name" value="Activating enzymes of the ubiquitin-like proteins"/>
    <property type="match status" value="1"/>
</dbReference>
<dbReference type="GO" id="GO:0016779">
    <property type="term" value="F:nucleotidyltransferase activity"/>
    <property type="evidence" value="ECO:0007669"/>
    <property type="project" value="UniProtKB-KW"/>
</dbReference>